<reference evidence="4" key="1">
    <citation type="journal article" date="2014" name="Int. J. Syst. Evol. Microbiol.">
        <title>Complete genome sequence of Corynebacterium casei LMG S-19264T (=DSM 44701T), isolated from a smear-ripened cheese.</title>
        <authorList>
            <consortium name="US DOE Joint Genome Institute (JGI-PGF)"/>
            <person name="Walter F."/>
            <person name="Albersmeier A."/>
            <person name="Kalinowski J."/>
            <person name="Ruckert C."/>
        </authorList>
    </citation>
    <scope>NUCLEOTIDE SEQUENCE</scope>
    <source>
        <strain evidence="4">JCM 31311</strain>
    </source>
</reference>
<dbReference type="Pfam" id="PF12796">
    <property type="entry name" value="Ank_2"/>
    <property type="match status" value="1"/>
</dbReference>
<organism evidence="4 5">
    <name type="scientific">Deinococcus ruber</name>
    <dbReference type="NCBI Taxonomy" id="1848197"/>
    <lineage>
        <taxon>Bacteria</taxon>
        <taxon>Thermotogati</taxon>
        <taxon>Deinococcota</taxon>
        <taxon>Deinococci</taxon>
        <taxon>Deinococcales</taxon>
        <taxon>Deinococcaceae</taxon>
        <taxon>Deinococcus</taxon>
    </lineage>
</organism>
<feature type="repeat" description="ANK" evidence="3">
    <location>
        <begin position="114"/>
        <end position="146"/>
    </location>
</feature>
<keyword evidence="2 3" id="KW-0040">ANK repeat</keyword>
<comment type="caution">
    <text evidence="4">The sequence shown here is derived from an EMBL/GenBank/DDBJ whole genome shotgun (WGS) entry which is preliminary data.</text>
</comment>
<dbReference type="Gene3D" id="1.25.40.20">
    <property type="entry name" value="Ankyrin repeat-containing domain"/>
    <property type="match status" value="1"/>
</dbReference>
<name>A0A918F388_9DEIO</name>
<keyword evidence="1" id="KW-0677">Repeat</keyword>
<proteinExistence type="predicted"/>
<keyword evidence="5" id="KW-1185">Reference proteome</keyword>
<dbReference type="InterPro" id="IPR036770">
    <property type="entry name" value="Ankyrin_rpt-contain_sf"/>
</dbReference>
<dbReference type="PANTHER" id="PTHR24198">
    <property type="entry name" value="ANKYRIN REPEAT AND PROTEIN KINASE DOMAIN-CONTAINING PROTEIN"/>
    <property type="match status" value="1"/>
</dbReference>
<evidence type="ECO:0000313" key="4">
    <source>
        <dbReference type="EMBL" id="GGR03231.1"/>
    </source>
</evidence>
<reference evidence="4" key="2">
    <citation type="submission" date="2020-09" db="EMBL/GenBank/DDBJ databases">
        <authorList>
            <person name="Sun Q."/>
            <person name="Ohkuma M."/>
        </authorList>
    </citation>
    <scope>NUCLEOTIDE SEQUENCE</scope>
    <source>
        <strain evidence="4">JCM 31311</strain>
    </source>
</reference>
<dbReference type="PRINTS" id="PR01415">
    <property type="entry name" value="ANKYRIN"/>
</dbReference>
<dbReference type="EMBL" id="BMQL01000006">
    <property type="protein sequence ID" value="GGR03231.1"/>
    <property type="molecule type" value="Genomic_DNA"/>
</dbReference>
<accession>A0A918F388</accession>
<dbReference type="PROSITE" id="PS50297">
    <property type="entry name" value="ANK_REP_REGION"/>
    <property type="match status" value="3"/>
</dbReference>
<dbReference type="Pfam" id="PF00023">
    <property type="entry name" value="Ank"/>
    <property type="match status" value="1"/>
</dbReference>
<evidence type="ECO:0008006" key="6">
    <source>
        <dbReference type="Google" id="ProtNLM"/>
    </source>
</evidence>
<feature type="repeat" description="ANK" evidence="3">
    <location>
        <begin position="48"/>
        <end position="80"/>
    </location>
</feature>
<dbReference type="RefSeq" id="WP_189088987.1">
    <property type="nucleotide sequence ID" value="NZ_BMQL01000006.1"/>
</dbReference>
<evidence type="ECO:0000256" key="3">
    <source>
        <dbReference type="PROSITE-ProRule" id="PRU00023"/>
    </source>
</evidence>
<dbReference type="InterPro" id="IPR002110">
    <property type="entry name" value="Ankyrin_rpt"/>
</dbReference>
<feature type="repeat" description="ANK" evidence="3">
    <location>
        <begin position="81"/>
        <end position="113"/>
    </location>
</feature>
<dbReference type="SMART" id="SM00248">
    <property type="entry name" value="ANK"/>
    <property type="match status" value="3"/>
</dbReference>
<dbReference type="AlphaFoldDB" id="A0A918F388"/>
<evidence type="ECO:0000313" key="5">
    <source>
        <dbReference type="Proteomes" id="UP000603865"/>
    </source>
</evidence>
<gene>
    <name evidence="4" type="ORF">GCM10008957_15120</name>
</gene>
<dbReference type="PANTHER" id="PTHR24198:SF165">
    <property type="entry name" value="ANKYRIN REPEAT-CONTAINING PROTEIN-RELATED"/>
    <property type="match status" value="1"/>
</dbReference>
<protein>
    <recommendedName>
        <fullName evidence="6">Ankyrin repeat domain-containing protein</fullName>
    </recommendedName>
</protein>
<sequence>MNDATVTVPDDETLAFFQAIFELARQGDAAQLGPLLDAGLNANLRNHKGDTLLMLASYHGHLEAARVLLAHGANPDTRNDQGQSPIVGAAFKGNAEMVELLLDSGADIEGAGPAGKSALMMAAMFNRTQIVELLLKRGADLHATDVNGLSVADAARLMGAGDTAAQIEHLLALGAPETNSDSHGL</sequence>
<dbReference type="Proteomes" id="UP000603865">
    <property type="component" value="Unassembled WGS sequence"/>
</dbReference>
<evidence type="ECO:0000256" key="1">
    <source>
        <dbReference type="ARBA" id="ARBA00022737"/>
    </source>
</evidence>
<dbReference type="PROSITE" id="PS50088">
    <property type="entry name" value="ANK_REPEAT"/>
    <property type="match status" value="3"/>
</dbReference>
<evidence type="ECO:0000256" key="2">
    <source>
        <dbReference type="ARBA" id="ARBA00023043"/>
    </source>
</evidence>
<dbReference type="SUPFAM" id="SSF48403">
    <property type="entry name" value="Ankyrin repeat"/>
    <property type="match status" value="1"/>
</dbReference>